<reference evidence="2" key="1">
    <citation type="submission" date="2021-05" db="EMBL/GenBank/DDBJ databases">
        <title>A free-living protist that lacks canonical eukaryotic 1 DNA replication and segregation systems.</title>
        <authorList>
            <person name="Salas-Leiva D.E."/>
            <person name="Tromer E.C."/>
            <person name="Curtis B.A."/>
            <person name="Jerlstrom-Hultqvist J."/>
            <person name="Kolisko M."/>
            <person name="Yi Z."/>
            <person name="Salas-Leiva J.S."/>
            <person name="Gallot-Lavallee L."/>
            <person name="Kops G.J.P.L."/>
            <person name="Archibald J.M."/>
            <person name="Simpson A.G.B."/>
            <person name="Roger A.J."/>
        </authorList>
    </citation>
    <scope>NUCLEOTIDE SEQUENCE</scope>
    <source>
        <strain evidence="2">BICM</strain>
    </source>
</reference>
<dbReference type="AlphaFoldDB" id="A0A8J6AXK4"/>
<keyword evidence="3" id="KW-1185">Reference proteome</keyword>
<dbReference type="GO" id="GO:0016787">
    <property type="term" value="F:hydrolase activity"/>
    <property type="evidence" value="ECO:0007669"/>
    <property type="project" value="UniProtKB-KW"/>
</dbReference>
<name>A0A8J6AXK4_9EUKA</name>
<keyword evidence="2" id="KW-0378">Hydrolase</keyword>
<comment type="caution">
    <text evidence="2">The sequence shown here is derived from an EMBL/GenBank/DDBJ whole genome shotgun (WGS) entry which is preliminary data.</text>
</comment>
<evidence type="ECO:0000256" key="1">
    <source>
        <dbReference type="ARBA" id="ARBA00005598"/>
    </source>
</evidence>
<proteinExistence type="inferred from homology"/>
<gene>
    <name evidence="2" type="ORF">J8273_7138</name>
</gene>
<dbReference type="InterPro" id="IPR004142">
    <property type="entry name" value="NDRG"/>
</dbReference>
<protein>
    <submittedName>
        <fullName evidence="2">Alpha/beta hydrolase family</fullName>
    </submittedName>
</protein>
<accession>A0A8J6AXK4</accession>
<evidence type="ECO:0000313" key="2">
    <source>
        <dbReference type="EMBL" id="KAG9390873.1"/>
    </source>
</evidence>
<dbReference type="EMBL" id="JAHDYR010000062">
    <property type="protein sequence ID" value="KAG9390873.1"/>
    <property type="molecule type" value="Genomic_DNA"/>
</dbReference>
<sequence length="373" mass="41902">MDASTPCPFDFDSNWPCEIVHINDNGRDVHLVTQSFQHERPLDRPTFICLPDIILDGRTSFQRFLSHPLLKPLFGLGNVVILNYPHAASPNDGETYDEPYREYPSFNHLSSLLQLVIGHITPPGHRILIGAGMGALLANHIATTAPDLVDGLIMVSPPPLREPMSEVIVSAVAENTMATESRTAVFPDYLRRRWMDRWFDQGCKRGLALTSLAEFESWFATRLPAHTFKFIRCYMNRPMFTPHVSCPTLVLEGTDTPVNLKMTDFTGIPDIVVVPINGRGLCHLERPRQCSLPLCLFVRTLMPSLTVPRNMLVAANHNVKTLLPVTFRAVLASVRLRTMAERARTSAIKGIDIDRRPWTMDTKTTDVLPDEQA</sequence>
<evidence type="ECO:0000313" key="3">
    <source>
        <dbReference type="Proteomes" id="UP000717585"/>
    </source>
</evidence>
<comment type="similarity">
    <text evidence="1">Belongs to the NDRG family.</text>
</comment>
<dbReference type="Pfam" id="PF03096">
    <property type="entry name" value="Ndr"/>
    <property type="match status" value="1"/>
</dbReference>
<dbReference type="Proteomes" id="UP000717585">
    <property type="component" value="Unassembled WGS sequence"/>
</dbReference>
<dbReference type="InterPro" id="IPR029058">
    <property type="entry name" value="AB_hydrolase_fold"/>
</dbReference>
<organism evidence="2 3">
    <name type="scientific">Carpediemonas membranifera</name>
    <dbReference type="NCBI Taxonomy" id="201153"/>
    <lineage>
        <taxon>Eukaryota</taxon>
        <taxon>Metamonada</taxon>
        <taxon>Carpediemonas-like organisms</taxon>
        <taxon>Carpediemonas</taxon>
    </lineage>
</organism>
<dbReference type="PANTHER" id="PTHR11034">
    <property type="entry name" value="N-MYC DOWNSTREAM REGULATED"/>
    <property type="match status" value="1"/>
</dbReference>
<dbReference type="SUPFAM" id="SSF53474">
    <property type="entry name" value="alpha/beta-Hydrolases"/>
    <property type="match status" value="1"/>
</dbReference>
<dbReference type="OrthoDB" id="741027at2759"/>
<dbReference type="Gene3D" id="3.40.50.1820">
    <property type="entry name" value="alpha/beta hydrolase"/>
    <property type="match status" value="1"/>
</dbReference>